<proteinExistence type="predicted"/>
<feature type="region of interest" description="Disordered" evidence="1">
    <location>
        <begin position="109"/>
        <end position="155"/>
    </location>
</feature>
<keyword evidence="3" id="KW-1185">Reference proteome</keyword>
<evidence type="ECO:0000256" key="1">
    <source>
        <dbReference type="SAM" id="MobiDB-lite"/>
    </source>
</evidence>
<dbReference type="PANTHER" id="PTHR12398:SF20">
    <property type="entry name" value="PROTEIN PHOSPHATASE 1 REGULATORY INHIBITOR SUBUNIT 2"/>
    <property type="match status" value="1"/>
</dbReference>
<dbReference type="GO" id="GO:0004864">
    <property type="term" value="F:protein phosphatase inhibitor activity"/>
    <property type="evidence" value="ECO:0007669"/>
    <property type="project" value="UniProtKB-KW"/>
</dbReference>
<reference evidence="2 3" key="1">
    <citation type="submission" date="2024-06" db="EMBL/GenBank/DDBJ databases">
        <title>A chromosome level genome sequence of Diviner's sage (Salvia divinorum).</title>
        <authorList>
            <person name="Ford S.A."/>
            <person name="Ro D.-K."/>
            <person name="Ness R.W."/>
            <person name="Phillips M.A."/>
        </authorList>
    </citation>
    <scope>NUCLEOTIDE SEQUENCE [LARGE SCALE GENOMIC DNA]</scope>
    <source>
        <strain evidence="2">SAF-2024a</strain>
        <tissue evidence="2">Leaf</tissue>
    </source>
</reference>
<feature type="compositionally biased region" description="Acidic residues" evidence="1">
    <location>
        <begin position="128"/>
        <end position="143"/>
    </location>
</feature>
<keyword evidence="2" id="KW-0650">Protein phosphatase inhibitor</keyword>
<evidence type="ECO:0000313" key="2">
    <source>
        <dbReference type="EMBL" id="KAL1550765.1"/>
    </source>
</evidence>
<dbReference type="EMBL" id="JBEAFC010000007">
    <property type="protein sequence ID" value="KAL1550765.1"/>
    <property type="molecule type" value="Genomic_DNA"/>
</dbReference>
<feature type="region of interest" description="Disordered" evidence="1">
    <location>
        <begin position="53"/>
        <end position="96"/>
    </location>
</feature>
<accession>A0ABD1H2W7</accession>
<name>A0ABD1H2W7_SALDI</name>
<organism evidence="2 3">
    <name type="scientific">Salvia divinorum</name>
    <name type="common">Maria pastora</name>
    <name type="synonym">Diviner's sage</name>
    <dbReference type="NCBI Taxonomy" id="28513"/>
    <lineage>
        <taxon>Eukaryota</taxon>
        <taxon>Viridiplantae</taxon>
        <taxon>Streptophyta</taxon>
        <taxon>Embryophyta</taxon>
        <taxon>Tracheophyta</taxon>
        <taxon>Spermatophyta</taxon>
        <taxon>Magnoliopsida</taxon>
        <taxon>eudicotyledons</taxon>
        <taxon>Gunneridae</taxon>
        <taxon>Pentapetalae</taxon>
        <taxon>asterids</taxon>
        <taxon>lamiids</taxon>
        <taxon>Lamiales</taxon>
        <taxon>Lamiaceae</taxon>
        <taxon>Nepetoideae</taxon>
        <taxon>Mentheae</taxon>
        <taxon>Salviinae</taxon>
        <taxon>Salvia</taxon>
        <taxon>Salvia subgen. Calosphace</taxon>
    </lineage>
</organism>
<gene>
    <name evidence="2" type="ORF">AAHA92_18691</name>
</gene>
<dbReference type="PANTHER" id="PTHR12398">
    <property type="entry name" value="PROTEIN PHOSPHATASE INHIBITOR"/>
    <property type="match status" value="1"/>
</dbReference>
<dbReference type="Proteomes" id="UP001567538">
    <property type="component" value="Unassembled WGS sequence"/>
</dbReference>
<sequence length="203" mass="22823">MAANKFPIPDSELQNEERRDSKFCFHFAAEPTTKSIVYHPMSRVKWNEDNLAEIEANKPVRQKITEPKTPYHPMIDDEDDGDSSSPSRRGGFGDHFEDALNILATSSSLNDVGSSSKTGSHHSGWTSSDDDADAMDQGEEDSDSERRRSFKEHRKDHYDEFLKIKELRRNGSQLEDPSDDETSITAGVKDIDIMESSRPANGS</sequence>
<dbReference type="Pfam" id="PF04979">
    <property type="entry name" value="IPP-2"/>
    <property type="match status" value="1"/>
</dbReference>
<evidence type="ECO:0000313" key="3">
    <source>
        <dbReference type="Proteomes" id="UP001567538"/>
    </source>
</evidence>
<feature type="compositionally biased region" description="Basic and acidic residues" evidence="1">
    <location>
        <begin position="55"/>
        <end position="66"/>
    </location>
</feature>
<dbReference type="AlphaFoldDB" id="A0ABD1H2W7"/>
<feature type="region of interest" description="Disordered" evidence="1">
    <location>
        <begin position="167"/>
        <end position="203"/>
    </location>
</feature>
<protein>
    <submittedName>
        <fullName evidence="2">Protein phosphatase inhibitor 2-like</fullName>
    </submittedName>
</protein>
<feature type="compositionally biased region" description="Low complexity" evidence="1">
    <location>
        <begin position="113"/>
        <end position="127"/>
    </location>
</feature>
<comment type="caution">
    <text evidence="2">The sequence shown here is derived from an EMBL/GenBank/DDBJ whole genome shotgun (WGS) entry which is preliminary data.</text>
</comment>
<dbReference type="InterPro" id="IPR007062">
    <property type="entry name" value="PPI-2"/>
</dbReference>